<dbReference type="STRING" id="43989.cce_5182"/>
<dbReference type="CDD" id="cd00038">
    <property type="entry name" value="CAP_ED"/>
    <property type="match status" value="2"/>
</dbReference>
<proteinExistence type="predicted"/>
<dbReference type="AlphaFoldDB" id="B1X317"/>
<dbReference type="EMBL" id="CP000807">
    <property type="protein sequence ID" value="ACB54528.1"/>
    <property type="molecule type" value="Genomic_DNA"/>
</dbReference>
<evidence type="ECO:0000313" key="4">
    <source>
        <dbReference type="Proteomes" id="UP000001203"/>
    </source>
</evidence>
<dbReference type="Pfam" id="PF00027">
    <property type="entry name" value="cNMP_binding"/>
    <property type="match status" value="2"/>
</dbReference>
<dbReference type="InterPro" id="IPR050503">
    <property type="entry name" value="cAMP-dep_PK_reg_su-like"/>
</dbReference>
<evidence type="ECO:0000259" key="2">
    <source>
        <dbReference type="PROSITE" id="PS50042"/>
    </source>
</evidence>
<gene>
    <name evidence="3" type="ordered locus">cce_5182</name>
</gene>
<dbReference type="InterPro" id="IPR000595">
    <property type="entry name" value="cNMP-bd_dom"/>
</dbReference>
<name>B1X317_CROS5</name>
<protein>
    <recommendedName>
        <fullName evidence="2">Cyclic nucleotide-binding domain-containing protein</fullName>
    </recommendedName>
</protein>
<feature type="transmembrane region" description="Helical" evidence="1">
    <location>
        <begin position="605"/>
        <end position="625"/>
    </location>
</feature>
<dbReference type="InterPro" id="IPR014710">
    <property type="entry name" value="RmlC-like_jellyroll"/>
</dbReference>
<feature type="domain" description="Cyclic nucleotide-binding" evidence="2">
    <location>
        <begin position="141"/>
        <end position="242"/>
    </location>
</feature>
<dbReference type="KEGG" id="cyt:cce_5182"/>
<dbReference type="eggNOG" id="COG0428">
    <property type="taxonomic scope" value="Bacteria"/>
</dbReference>
<organism evidence="3 4">
    <name type="scientific">Crocosphaera subtropica (strain ATCC 51142 / BH68)</name>
    <name type="common">Cyanothece sp. (strain ATCC 51142)</name>
    <dbReference type="NCBI Taxonomy" id="43989"/>
    <lineage>
        <taxon>Bacteria</taxon>
        <taxon>Bacillati</taxon>
        <taxon>Cyanobacteriota</taxon>
        <taxon>Cyanophyceae</taxon>
        <taxon>Oscillatoriophycideae</taxon>
        <taxon>Chroococcales</taxon>
        <taxon>Aphanothecaceae</taxon>
        <taxon>Crocosphaera</taxon>
        <taxon>Crocosphaera subtropica</taxon>
    </lineage>
</organism>
<dbReference type="PANTHER" id="PTHR11635">
    <property type="entry name" value="CAMP-DEPENDENT PROTEIN KINASE REGULATORY CHAIN"/>
    <property type="match status" value="1"/>
</dbReference>
<keyword evidence="1" id="KW-0472">Membrane</keyword>
<dbReference type="Proteomes" id="UP000001203">
    <property type="component" value="Chromosome linear"/>
</dbReference>
<feature type="transmembrane region" description="Helical" evidence="1">
    <location>
        <begin position="576"/>
        <end position="593"/>
    </location>
</feature>
<dbReference type="HOGENOM" id="CLU_448200_0_0_3"/>
<reference evidence="3 4" key="1">
    <citation type="journal article" date="2008" name="Proc. Natl. Acad. Sci. U.S.A.">
        <title>The genome of Cyanothece 51142, a unicellular diazotrophic cyanobacterium important in the marine nitrogen cycle.</title>
        <authorList>
            <person name="Welsh E.A."/>
            <person name="Liberton M."/>
            <person name="Stoeckel J."/>
            <person name="Loh T."/>
            <person name="Elvitigala T."/>
            <person name="Wang C."/>
            <person name="Wollam A."/>
            <person name="Fulton R.S."/>
            <person name="Clifton S.W."/>
            <person name="Jacobs J.M."/>
            <person name="Aurora R."/>
            <person name="Ghosh B.K."/>
            <person name="Sherman L.A."/>
            <person name="Smith R.D."/>
            <person name="Wilson R.K."/>
            <person name="Pakrasi H.B."/>
        </authorList>
    </citation>
    <scope>NUCLEOTIDE SEQUENCE [LARGE SCALE GENOMIC DNA]</scope>
    <source>
        <strain evidence="4">ATCC 51142 / BH68</strain>
    </source>
</reference>
<keyword evidence="4" id="KW-1185">Reference proteome</keyword>
<sequence length="627" mass="70461">MIKRNDFFRHFLLLMTLLSTSPVITAFVYGIISACSMPLGSISALLWTPVSRMIAFLTAFGSGALLAALVIDLVGSATRKGHIIELVIGSILGSLFFTFVNQLVNNSGGFLRKPSTTLSHLTQKQSRRFQQRVTNFKRINLFQKSPQSLRQKLAKVLLSAHYPPKTTIYRQGDPSESLYIVRKGQVKLLDPQTDFQSFKKLEENDVFGQFAFLTASPHQTVAQTTEETEIDILPRPDFEQLLPTSPYLCQQIELFWKTQDLSNYLQQRQKLDEIQVNHWLKKAIQKLHQEGVMLPAVEIERHTSDFLQIARQITRFPIFRYLYHHELLEIAQRLTYHHRKDGHVFFQPEEDSDRLFIIHQGEIEIVYPHHLQKPPLVLKPGDPVGELSFVTGAKHTVSAIALTDVQVWVLRKRDFEEMLQQSKNLEDSVKKFLEQPKMENYLLKQQNFTSSQAGQWVEKACQSMNAGHLIPSTSTLSNTVAQHKDAPMAIWLGLLMDGIPEALTIGAHIITAPLSPSLLAGLFISNYPEAFSSSHGMKEQGFSVRKILIMWSSIMLITGILASVGTILFANVPENWVSLVGAMAAGAMLTVISETMLPEAYAKGGSIVGMSTVLGFLSIIVINTWGH</sequence>
<dbReference type="PROSITE" id="PS51257">
    <property type="entry name" value="PROKAR_LIPOPROTEIN"/>
    <property type="match status" value="1"/>
</dbReference>
<evidence type="ECO:0000313" key="3">
    <source>
        <dbReference type="EMBL" id="ACB54528.1"/>
    </source>
</evidence>
<dbReference type="GO" id="GO:0005952">
    <property type="term" value="C:cAMP-dependent protein kinase complex"/>
    <property type="evidence" value="ECO:0007669"/>
    <property type="project" value="InterPro"/>
</dbReference>
<accession>B1X317</accession>
<feature type="transmembrane region" description="Helical" evidence="1">
    <location>
        <begin position="12"/>
        <end position="32"/>
    </location>
</feature>
<dbReference type="GO" id="GO:0005829">
    <property type="term" value="C:cytosol"/>
    <property type="evidence" value="ECO:0007669"/>
    <property type="project" value="TreeGrafter"/>
</dbReference>
<dbReference type="PANTHER" id="PTHR11635:SF152">
    <property type="entry name" value="CAMP-DEPENDENT PROTEIN KINASE TYPE I REGULATORY SUBUNIT-RELATED"/>
    <property type="match status" value="1"/>
</dbReference>
<evidence type="ECO:0000256" key="1">
    <source>
        <dbReference type="SAM" id="Phobius"/>
    </source>
</evidence>
<dbReference type="eggNOG" id="COG2905">
    <property type="taxonomic scope" value="Bacteria"/>
</dbReference>
<feature type="transmembrane region" description="Helical" evidence="1">
    <location>
        <begin position="52"/>
        <end position="71"/>
    </location>
</feature>
<keyword evidence="1" id="KW-1133">Transmembrane helix</keyword>
<feature type="transmembrane region" description="Helical" evidence="1">
    <location>
        <begin position="83"/>
        <end position="104"/>
    </location>
</feature>
<dbReference type="SUPFAM" id="SSF51206">
    <property type="entry name" value="cAMP-binding domain-like"/>
    <property type="match status" value="2"/>
</dbReference>
<feature type="domain" description="Cyclic nucleotide-binding" evidence="2">
    <location>
        <begin position="318"/>
        <end position="419"/>
    </location>
</feature>
<dbReference type="eggNOG" id="COG0664">
    <property type="taxonomic scope" value="Bacteria"/>
</dbReference>
<dbReference type="PROSITE" id="PS50042">
    <property type="entry name" value="CNMP_BINDING_3"/>
    <property type="match status" value="2"/>
</dbReference>
<feature type="transmembrane region" description="Helical" evidence="1">
    <location>
        <begin position="548"/>
        <end position="570"/>
    </location>
</feature>
<dbReference type="InterPro" id="IPR018490">
    <property type="entry name" value="cNMP-bd_dom_sf"/>
</dbReference>
<keyword evidence="1" id="KW-0812">Transmembrane</keyword>
<feature type="transmembrane region" description="Helical" evidence="1">
    <location>
        <begin position="505"/>
        <end position="527"/>
    </location>
</feature>
<dbReference type="Gene3D" id="2.60.120.10">
    <property type="entry name" value="Jelly Rolls"/>
    <property type="match status" value="2"/>
</dbReference>
<dbReference type="SMART" id="SM00100">
    <property type="entry name" value="cNMP"/>
    <property type="match status" value="2"/>
</dbReference>